<protein>
    <submittedName>
        <fullName evidence="5">Glycosyltransferase</fullName>
        <ecNumber evidence="5">2.4.-.-</ecNumber>
    </submittedName>
</protein>
<organism evidence="5 6">
    <name type="scientific">Umezawaea endophytica</name>
    <dbReference type="NCBI Taxonomy" id="1654476"/>
    <lineage>
        <taxon>Bacteria</taxon>
        <taxon>Bacillati</taxon>
        <taxon>Actinomycetota</taxon>
        <taxon>Actinomycetes</taxon>
        <taxon>Pseudonocardiales</taxon>
        <taxon>Pseudonocardiaceae</taxon>
        <taxon>Umezawaea</taxon>
    </lineage>
</organism>
<keyword evidence="1 5" id="KW-0328">Glycosyltransferase</keyword>
<accession>A0A9X2VM00</accession>
<dbReference type="InterPro" id="IPR028098">
    <property type="entry name" value="Glyco_trans_4-like_N"/>
</dbReference>
<gene>
    <name evidence="5" type="ORF">NZH93_16505</name>
</gene>
<feature type="domain" description="Glycosyltransferase subfamily 4-like N-terminal" evidence="4">
    <location>
        <begin position="20"/>
        <end position="183"/>
    </location>
</feature>
<evidence type="ECO:0000256" key="2">
    <source>
        <dbReference type="ARBA" id="ARBA00022679"/>
    </source>
</evidence>
<dbReference type="Pfam" id="PF13439">
    <property type="entry name" value="Glyco_transf_4"/>
    <property type="match status" value="1"/>
</dbReference>
<dbReference type="EC" id="2.4.-.-" evidence="5"/>
<sequence length="386" mass="41939">MRIDMVAAAWEAEPAEHVAHIEDLSAALSRQGHEVTLHVRRHAPGLPESEPTRRGYDLVRVPVGPPTRLPKAALIPHLDEFAAYLDRDWAKHAPDVIHLHSWHSGLAVRDSPAPLVQSFHGIRVVEHRIDRMVVRGRTDLERLVALGADRVIAASSDEVFGLVRIGVPGARMSVVPWGVDTDRFRPDGPVAHRGAERRVVALGSALPYNGLRTAITAMAAVPGAELLITGPARPAAPDEECGLLEHARRIGVADRVRFTGEVHPDDLPALLRSADIVVCVPWHEPCGVAVVQAMACGVPVIATAVGAMTDVIIDGVTGVLVPPRDAVALRRALRELLEDPIKRDVCAINGTDRARARYSWNRIATEVANAYRKTTRTRRRGATAEK</sequence>
<dbReference type="AlphaFoldDB" id="A0A9X2VM00"/>
<dbReference type="PANTHER" id="PTHR12526">
    <property type="entry name" value="GLYCOSYLTRANSFERASE"/>
    <property type="match status" value="1"/>
</dbReference>
<evidence type="ECO:0000313" key="5">
    <source>
        <dbReference type="EMBL" id="MCS7478462.1"/>
    </source>
</evidence>
<evidence type="ECO:0000256" key="1">
    <source>
        <dbReference type="ARBA" id="ARBA00022676"/>
    </source>
</evidence>
<comment type="caution">
    <text evidence="5">The sequence shown here is derived from an EMBL/GenBank/DDBJ whole genome shotgun (WGS) entry which is preliminary data.</text>
</comment>
<name>A0A9X2VM00_9PSEU</name>
<dbReference type="GO" id="GO:0016757">
    <property type="term" value="F:glycosyltransferase activity"/>
    <property type="evidence" value="ECO:0007669"/>
    <property type="project" value="UniProtKB-KW"/>
</dbReference>
<dbReference type="Pfam" id="PF00534">
    <property type="entry name" value="Glycos_transf_1"/>
    <property type="match status" value="1"/>
</dbReference>
<evidence type="ECO:0000259" key="3">
    <source>
        <dbReference type="Pfam" id="PF00534"/>
    </source>
</evidence>
<evidence type="ECO:0000313" key="6">
    <source>
        <dbReference type="Proteomes" id="UP001141259"/>
    </source>
</evidence>
<keyword evidence="6" id="KW-1185">Reference proteome</keyword>
<keyword evidence="2 5" id="KW-0808">Transferase</keyword>
<dbReference type="SUPFAM" id="SSF53756">
    <property type="entry name" value="UDP-Glycosyltransferase/glycogen phosphorylase"/>
    <property type="match status" value="1"/>
</dbReference>
<dbReference type="PANTHER" id="PTHR12526:SF635">
    <property type="entry name" value="GLYCOSYL TRANSFERASE GROUP 1"/>
    <property type="match status" value="1"/>
</dbReference>
<dbReference type="Proteomes" id="UP001141259">
    <property type="component" value="Unassembled WGS sequence"/>
</dbReference>
<dbReference type="RefSeq" id="WP_259623974.1">
    <property type="nucleotide sequence ID" value="NZ_JANYMP010000007.1"/>
</dbReference>
<dbReference type="InterPro" id="IPR001296">
    <property type="entry name" value="Glyco_trans_1"/>
</dbReference>
<dbReference type="EMBL" id="JANYMP010000007">
    <property type="protein sequence ID" value="MCS7478462.1"/>
    <property type="molecule type" value="Genomic_DNA"/>
</dbReference>
<proteinExistence type="predicted"/>
<evidence type="ECO:0000259" key="4">
    <source>
        <dbReference type="Pfam" id="PF13439"/>
    </source>
</evidence>
<feature type="domain" description="Glycosyl transferase family 1" evidence="3">
    <location>
        <begin position="193"/>
        <end position="351"/>
    </location>
</feature>
<dbReference type="Gene3D" id="3.40.50.2000">
    <property type="entry name" value="Glycogen Phosphorylase B"/>
    <property type="match status" value="2"/>
</dbReference>
<reference evidence="5" key="1">
    <citation type="submission" date="2022-08" db="EMBL/GenBank/DDBJ databases">
        <authorList>
            <person name="Tistechok S."/>
            <person name="Samborskyy M."/>
            <person name="Roman I."/>
        </authorList>
    </citation>
    <scope>NUCLEOTIDE SEQUENCE</scope>
    <source>
        <strain evidence="5">DSM 103496</strain>
    </source>
</reference>